<dbReference type="RefSeq" id="WP_101788549.1">
    <property type="nucleotide sequence ID" value="NZ_JBITMB010000002.1"/>
</dbReference>
<dbReference type="Proteomes" id="UP001612928">
    <property type="component" value="Unassembled WGS sequence"/>
</dbReference>
<reference evidence="2 3" key="1">
    <citation type="submission" date="2024-10" db="EMBL/GenBank/DDBJ databases">
        <title>The Natural Products Discovery Center: Release of the First 8490 Sequenced Strains for Exploring Actinobacteria Biosynthetic Diversity.</title>
        <authorList>
            <person name="Kalkreuter E."/>
            <person name="Kautsar S.A."/>
            <person name="Yang D."/>
            <person name="Bader C.D."/>
            <person name="Teijaro C.N."/>
            <person name="Fluegel L."/>
            <person name="Davis C.M."/>
            <person name="Simpson J.R."/>
            <person name="Lauterbach L."/>
            <person name="Steele A.D."/>
            <person name="Gui C."/>
            <person name="Meng S."/>
            <person name="Li G."/>
            <person name="Viehrig K."/>
            <person name="Ye F."/>
            <person name="Su P."/>
            <person name="Kiefer A.F."/>
            <person name="Nichols A."/>
            <person name="Cepeda A.J."/>
            <person name="Yan W."/>
            <person name="Fan B."/>
            <person name="Jiang Y."/>
            <person name="Adhikari A."/>
            <person name="Zheng C.-J."/>
            <person name="Schuster L."/>
            <person name="Cowan T.M."/>
            <person name="Smanski M.J."/>
            <person name="Chevrette M.G."/>
            <person name="De Carvalho L.P.S."/>
            <person name="Shen B."/>
        </authorList>
    </citation>
    <scope>NUCLEOTIDE SEQUENCE [LARGE SCALE GENOMIC DNA]</scope>
    <source>
        <strain evidence="2 3">NPDC049503</strain>
    </source>
</reference>
<evidence type="ECO:0000256" key="1">
    <source>
        <dbReference type="SAM" id="MobiDB-lite"/>
    </source>
</evidence>
<name>A0ABW8A2R6_9ACTN</name>
<proteinExistence type="predicted"/>
<organism evidence="2 3">
    <name type="scientific">Nonomuraea indica</name>
    <dbReference type="NCBI Taxonomy" id="1581193"/>
    <lineage>
        <taxon>Bacteria</taxon>
        <taxon>Bacillati</taxon>
        <taxon>Actinomycetota</taxon>
        <taxon>Actinomycetes</taxon>
        <taxon>Streptosporangiales</taxon>
        <taxon>Streptosporangiaceae</taxon>
        <taxon>Nonomuraea</taxon>
    </lineage>
</organism>
<gene>
    <name evidence="2" type="ORF">ACIBP5_10115</name>
</gene>
<comment type="caution">
    <text evidence="2">The sequence shown here is derived from an EMBL/GenBank/DDBJ whole genome shotgun (WGS) entry which is preliminary data.</text>
</comment>
<dbReference type="EMBL" id="JBITMB010000002">
    <property type="protein sequence ID" value="MFI7440306.1"/>
    <property type="molecule type" value="Genomic_DNA"/>
</dbReference>
<evidence type="ECO:0000313" key="2">
    <source>
        <dbReference type="EMBL" id="MFI7440306.1"/>
    </source>
</evidence>
<sequence>MIADDVRRPYPHPYEVTSRGERRLPPPPAGALRDRIEAAREFTGAQPGERPGEPAPERTVHRLHHIRLVSDQAISVIDQVLEHAS</sequence>
<evidence type="ECO:0000313" key="3">
    <source>
        <dbReference type="Proteomes" id="UP001612928"/>
    </source>
</evidence>
<accession>A0ABW8A2R6</accession>
<keyword evidence="3" id="KW-1185">Reference proteome</keyword>
<protein>
    <submittedName>
        <fullName evidence="2">Uncharacterized protein</fullName>
    </submittedName>
</protein>
<feature type="region of interest" description="Disordered" evidence="1">
    <location>
        <begin position="1"/>
        <end position="31"/>
    </location>
</feature>